<dbReference type="EMBL" id="SULI01000023">
    <property type="protein sequence ID" value="TKZ17408.1"/>
    <property type="molecule type" value="Genomic_DNA"/>
</dbReference>
<dbReference type="PANTHER" id="PTHR30399">
    <property type="entry name" value="UNCHARACTERIZED PROTEIN YGJP"/>
    <property type="match status" value="1"/>
</dbReference>
<evidence type="ECO:0000313" key="2">
    <source>
        <dbReference type="EMBL" id="TKZ17408.1"/>
    </source>
</evidence>
<name>A0A4U7MWK9_9RHOB</name>
<dbReference type="OrthoDB" id="9795402at2"/>
<dbReference type="AlphaFoldDB" id="A0A4U7MWK9"/>
<protein>
    <submittedName>
        <fullName evidence="2">M48 family metallopeptidase</fullName>
    </submittedName>
</protein>
<dbReference type="Gene3D" id="3.30.2010.10">
    <property type="entry name" value="Metalloproteases ('zincins'), catalytic domain"/>
    <property type="match status" value="1"/>
</dbReference>
<reference evidence="2 3" key="1">
    <citation type="submission" date="2019-04" db="EMBL/GenBank/DDBJ databases">
        <title>Genome sequence of Pelagicola litoralis CL-ES2.</title>
        <authorList>
            <person name="Cao J."/>
        </authorList>
    </citation>
    <scope>NUCLEOTIDE SEQUENCE [LARGE SCALE GENOMIC DNA]</scope>
    <source>
        <strain evidence="2 3">CL-ES2</strain>
    </source>
</reference>
<dbReference type="RefSeq" id="WP_138017121.1">
    <property type="nucleotide sequence ID" value="NZ_SULI01000023.1"/>
</dbReference>
<comment type="caution">
    <text evidence="2">The sequence shown here is derived from an EMBL/GenBank/DDBJ whole genome shotgun (WGS) entry which is preliminary data.</text>
</comment>
<dbReference type="InterPro" id="IPR053136">
    <property type="entry name" value="UTP_pyrophosphatase-like"/>
</dbReference>
<dbReference type="CDD" id="cd07344">
    <property type="entry name" value="M48_yhfN_like"/>
    <property type="match status" value="1"/>
</dbReference>
<accession>A0A4U7MWK9</accession>
<keyword evidence="3" id="KW-1185">Reference proteome</keyword>
<evidence type="ECO:0000259" key="1">
    <source>
        <dbReference type="Pfam" id="PF01863"/>
    </source>
</evidence>
<organism evidence="2 3">
    <name type="scientific">Shimia litoralis</name>
    <dbReference type="NCBI Taxonomy" id="420403"/>
    <lineage>
        <taxon>Bacteria</taxon>
        <taxon>Pseudomonadati</taxon>
        <taxon>Pseudomonadota</taxon>
        <taxon>Alphaproteobacteria</taxon>
        <taxon>Rhodobacterales</taxon>
        <taxon>Roseobacteraceae</taxon>
    </lineage>
</organism>
<dbReference type="Pfam" id="PF01863">
    <property type="entry name" value="YgjP-like"/>
    <property type="match status" value="1"/>
</dbReference>
<dbReference type="InterPro" id="IPR002725">
    <property type="entry name" value="YgjP-like_metallopeptidase"/>
</dbReference>
<dbReference type="PANTHER" id="PTHR30399:SF1">
    <property type="entry name" value="UTP PYROPHOSPHATASE"/>
    <property type="match status" value="1"/>
</dbReference>
<sequence length="230" mass="26090">MTQHFLPGEPEILLVLRRSTRARRISLRVSRLDGRVTLTMPNGLREREALDFAYEKQNWIRAQLERRPDQVLVTLGAEVMVEGRQLAIVAGTGRRVTVAGGEIAAPGTRERSGARIQGFLKQLARERLVAASDRYAQRLGRPYTRITLRDTRSRWGSCSSSGALMFSWRLVMAPAAVLEYVAAHEVAHLAQMNHSEAFWQTVEAIHGPYSSQRAWLRQNGEILHRYRFGD</sequence>
<proteinExistence type="predicted"/>
<evidence type="ECO:0000313" key="3">
    <source>
        <dbReference type="Proteomes" id="UP000306575"/>
    </source>
</evidence>
<dbReference type="Proteomes" id="UP000306575">
    <property type="component" value="Unassembled WGS sequence"/>
</dbReference>
<gene>
    <name evidence="2" type="ORF">FAP39_14615</name>
</gene>
<feature type="domain" description="YgjP-like metallopeptidase" evidence="1">
    <location>
        <begin position="23"/>
        <end position="219"/>
    </location>
</feature>